<dbReference type="AlphaFoldDB" id="A0A327WX53"/>
<keyword evidence="2" id="KW-0489">Methyltransferase</keyword>
<dbReference type="GO" id="GO:0032259">
    <property type="term" value="P:methylation"/>
    <property type="evidence" value="ECO:0007669"/>
    <property type="project" value="UniProtKB-KW"/>
</dbReference>
<proteinExistence type="predicted"/>
<dbReference type="RefSeq" id="WP_111628854.1">
    <property type="nucleotide sequence ID" value="NZ_QLMC01000003.1"/>
</dbReference>
<gene>
    <name evidence="2" type="ORF">LX87_02808</name>
</gene>
<sequence length="225" mass="25652">MGNIEKKTESRVVLTADGSSSVYNSEFDQHYHSIFGALQESQRVFIELGLEAALERFTEISVFEMGFGTGLNALLTMLEAEKSERAVRYTAVEAFPIPLEEARLLNFDELLASHALNTLHEAPWDQPVTITPFFQLLKYKGRLQDFRTEERFNLVYYDAFAPEAQPELWTPEIFEQLATLMLPGGLLTTYCSKGYVRRNLQAAGFEVEKHPGPARKREVLRAIKR</sequence>
<dbReference type="PANTHER" id="PTHR39963:SF1">
    <property type="entry name" value="MNMC-LIKE METHYLTRANSFERASE DOMAIN-CONTAINING PROTEIN"/>
    <property type="match status" value="1"/>
</dbReference>
<evidence type="ECO:0000313" key="3">
    <source>
        <dbReference type="Proteomes" id="UP000248790"/>
    </source>
</evidence>
<evidence type="ECO:0000313" key="2">
    <source>
        <dbReference type="EMBL" id="RAJ97902.1"/>
    </source>
</evidence>
<dbReference type="GO" id="GO:0004808">
    <property type="term" value="F:tRNA (5-methylaminomethyl-2-thiouridylate)(34)-methyltransferase activity"/>
    <property type="evidence" value="ECO:0007669"/>
    <property type="project" value="InterPro"/>
</dbReference>
<organism evidence="2 3">
    <name type="scientific">Larkinella arboricola</name>
    <dbReference type="NCBI Taxonomy" id="643671"/>
    <lineage>
        <taxon>Bacteria</taxon>
        <taxon>Pseudomonadati</taxon>
        <taxon>Bacteroidota</taxon>
        <taxon>Cytophagia</taxon>
        <taxon>Cytophagales</taxon>
        <taxon>Spirosomataceae</taxon>
        <taxon>Larkinella</taxon>
    </lineage>
</organism>
<dbReference type="Pfam" id="PF05430">
    <property type="entry name" value="Methyltransf_30"/>
    <property type="match status" value="1"/>
</dbReference>
<accession>A0A327WX53</accession>
<dbReference type="Proteomes" id="UP000248790">
    <property type="component" value="Unassembled WGS sequence"/>
</dbReference>
<keyword evidence="2" id="KW-0808">Transferase</keyword>
<dbReference type="SUPFAM" id="SSF53335">
    <property type="entry name" value="S-adenosyl-L-methionine-dependent methyltransferases"/>
    <property type="match status" value="1"/>
</dbReference>
<dbReference type="Gene3D" id="3.40.50.150">
    <property type="entry name" value="Vaccinia Virus protein VP39"/>
    <property type="match status" value="1"/>
</dbReference>
<dbReference type="PANTHER" id="PTHR39963">
    <property type="entry name" value="SLL0983 PROTEIN"/>
    <property type="match status" value="1"/>
</dbReference>
<comment type="caution">
    <text evidence="2">The sequence shown here is derived from an EMBL/GenBank/DDBJ whole genome shotgun (WGS) entry which is preliminary data.</text>
</comment>
<dbReference type="OrthoDB" id="9786494at2"/>
<dbReference type="InterPro" id="IPR008471">
    <property type="entry name" value="MnmC-like_methylTransf"/>
</dbReference>
<feature type="domain" description="MnmC-like methyltransferase" evidence="1">
    <location>
        <begin position="149"/>
        <end position="224"/>
    </location>
</feature>
<keyword evidence="3" id="KW-1185">Reference proteome</keyword>
<dbReference type="InterPro" id="IPR029063">
    <property type="entry name" value="SAM-dependent_MTases_sf"/>
</dbReference>
<dbReference type="NCBIfam" id="NF033855">
    <property type="entry name" value="tRNA_MNMC2"/>
    <property type="match status" value="1"/>
</dbReference>
<dbReference type="EMBL" id="QLMC01000003">
    <property type="protein sequence ID" value="RAJ97902.1"/>
    <property type="molecule type" value="Genomic_DNA"/>
</dbReference>
<dbReference type="InterPro" id="IPR047785">
    <property type="entry name" value="tRNA_MNMC2"/>
</dbReference>
<reference evidence="2 3" key="1">
    <citation type="submission" date="2018-06" db="EMBL/GenBank/DDBJ databases">
        <title>Genomic Encyclopedia of Archaeal and Bacterial Type Strains, Phase II (KMG-II): from individual species to whole genera.</title>
        <authorList>
            <person name="Goeker M."/>
        </authorList>
    </citation>
    <scope>NUCLEOTIDE SEQUENCE [LARGE SCALE GENOMIC DNA]</scope>
    <source>
        <strain evidence="2 3">DSM 21851</strain>
    </source>
</reference>
<dbReference type="GO" id="GO:0016645">
    <property type="term" value="F:oxidoreductase activity, acting on the CH-NH group of donors"/>
    <property type="evidence" value="ECO:0007669"/>
    <property type="project" value="InterPro"/>
</dbReference>
<protein>
    <submittedName>
        <fullName evidence="2">tRNA U34 5-methylaminomethyl-2-thiouridine-forming methyltransferase MnmC</fullName>
    </submittedName>
</protein>
<evidence type="ECO:0000259" key="1">
    <source>
        <dbReference type="Pfam" id="PF05430"/>
    </source>
</evidence>
<name>A0A327WX53_LARAB</name>